<dbReference type="PANTHER" id="PTHR32309:SF13">
    <property type="entry name" value="FERRIC ENTEROBACTIN TRANSPORT PROTEIN FEPE"/>
    <property type="match status" value="1"/>
</dbReference>
<comment type="subcellular location">
    <subcellularLocation>
        <location evidence="1">Cell membrane</location>
        <topology evidence="1">Multi-pass membrane protein</topology>
    </subcellularLocation>
</comment>
<dbReference type="Proteomes" id="UP000001962">
    <property type="component" value="Chromosome"/>
</dbReference>
<evidence type="ECO:0000256" key="3">
    <source>
        <dbReference type="ARBA" id="ARBA00022692"/>
    </source>
</evidence>
<keyword evidence="2" id="KW-1003">Cell membrane</keyword>
<name>Q0ACD5_ALKEH</name>
<dbReference type="Pfam" id="PF02706">
    <property type="entry name" value="Wzz"/>
    <property type="match status" value="1"/>
</dbReference>
<dbReference type="Gene3D" id="1.10.287.1490">
    <property type="match status" value="1"/>
</dbReference>
<gene>
    <name evidence="9" type="ordered locus">Mlg_0147</name>
</gene>
<evidence type="ECO:0000256" key="1">
    <source>
        <dbReference type="ARBA" id="ARBA00004651"/>
    </source>
</evidence>
<keyword evidence="10" id="KW-1185">Reference proteome</keyword>
<dbReference type="eggNOG" id="COG3206">
    <property type="taxonomic scope" value="Bacteria"/>
</dbReference>
<accession>Q0ACD5</accession>
<organism evidence="9 10">
    <name type="scientific">Alkalilimnicola ehrlichii (strain ATCC BAA-1101 / DSM 17681 / MLHE-1)</name>
    <dbReference type="NCBI Taxonomy" id="187272"/>
    <lineage>
        <taxon>Bacteria</taxon>
        <taxon>Pseudomonadati</taxon>
        <taxon>Pseudomonadota</taxon>
        <taxon>Gammaproteobacteria</taxon>
        <taxon>Chromatiales</taxon>
        <taxon>Ectothiorhodospiraceae</taxon>
        <taxon>Alkalilimnicola</taxon>
    </lineage>
</organism>
<feature type="transmembrane region" description="Helical" evidence="7">
    <location>
        <begin position="418"/>
        <end position="439"/>
    </location>
</feature>
<sequence length="503" mass="57035">MEKIYQEVLQQARATWRKRWWIIPIAWLICLTGWAYIQTIPDTYQSSARVYVNTQSVLDPLLRGMTVRPDTEQRLRMMTRTLLSRDNLERIAEASDLGVLTGSDNIDSQVGVLRSRLSLDGGQRDNIYNISFRHGDPEVAHRVVQETVNLFMERGLGDSRLDLTSSRQFIERQLENYERQLEEKEAEIEQFKRDNAAYLSAGGSFYNRLEQAKERLEQARLEHREVQRRVNTFAQRIREGGTSADGLGYENPELKQRISRLESELDTLRQRYTDEHPDVKSARRVLDELRTQMAEEAEQFAASGADGLDGASQSQHPLQMALAEAQSRAAALETRVEEFEDRVARLEAQVDRVPAVESEFTSLTRNYDVLKNSYRQLLSTRERAIMSGEVETQTDSVDFRVLEPPRLPSNPASPNRPALASMVLILGLGAGGGFAFLLAQLRGTVNSNSQLAELTGRPVLGQVSRVRTPIRRRRRMLELLVFATATGSLLVAFFVVVGVYFSG</sequence>
<dbReference type="OrthoDB" id="9795292at2"/>
<proteinExistence type="predicted"/>
<evidence type="ECO:0000256" key="6">
    <source>
        <dbReference type="SAM" id="Coils"/>
    </source>
</evidence>
<feature type="transmembrane region" description="Helical" evidence="7">
    <location>
        <begin position="20"/>
        <end position="37"/>
    </location>
</feature>
<dbReference type="EMBL" id="CP000453">
    <property type="protein sequence ID" value="ABI55502.1"/>
    <property type="molecule type" value="Genomic_DNA"/>
</dbReference>
<feature type="coiled-coil region" evidence="6">
    <location>
        <begin position="160"/>
        <end position="349"/>
    </location>
</feature>
<feature type="domain" description="Polysaccharide chain length determinant N-terminal" evidence="8">
    <location>
        <begin position="14"/>
        <end position="92"/>
    </location>
</feature>
<dbReference type="InterPro" id="IPR050445">
    <property type="entry name" value="Bact_polysacc_biosynth/exp"/>
</dbReference>
<feature type="transmembrane region" description="Helical" evidence="7">
    <location>
        <begin position="479"/>
        <end position="501"/>
    </location>
</feature>
<protein>
    <submittedName>
        <fullName evidence="9">Lipopolysaccharide biosynthesis</fullName>
    </submittedName>
</protein>
<evidence type="ECO:0000256" key="4">
    <source>
        <dbReference type="ARBA" id="ARBA00022989"/>
    </source>
</evidence>
<keyword evidence="3 7" id="KW-0812">Transmembrane</keyword>
<dbReference type="RefSeq" id="WP_011627898.1">
    <property type="nucleotide sequence ID" value="NC_008340.1"/>
</dbReference>
<evidence type="ECO:0000256" key="5">
    <source>
        <dbReference type="ARBA" id="ARBA00023136"/>
    </source>
</evidence>
<dbReference type="SUPFAM" id="SSF57997">
    <property type="entry name" value="Tropomyosin"/>
    <property type="match status" value="1"/>
</dbReference>
<dbReference type="AlphaFoldDB" id="Q0ACD5"/>
<dbReference type="HOGENOM" id="CLU_009912_5_1_6"/>
<dbReference type="KEGG" id="aeh:Mlg_0147"/>
<dbReference type="InterPro" id="IPR014345">
    <property type="entry name" value="XrtA_polysacc_chain"/>
</dbReference>
<dbReference type="PANTHER" id="PTHR32309">
    <property type="entry name" value="TYROSINE-PROTEIN KINASE"/>
    <property type="match status" value="1"/>
</dbReference>
<evidence type="ECO:0000256" key="7">
    <source>
        <dbReference type="SAM" id="Phobius"/>
    </source>
</evidence>
<evidence type="ECO:0000313" key="9">
    <source>
        <dbReference type="EMBL" id="ABI55502.1"/>
    </source>
</evidence>
<keyword evidence="6" id="KW-0175">Coiled coil</keyword>
<dbReference type="NCBIfam" id="TIGR03007">
    <property type="entry name" value="pepcterm_ChnLen"/>
    <property type="match status" value="1"/>
</dbReference>
<keyword evidence="4 7" id="KW-1133">Transmembrane helix</keyword>
<dbReference type="InterPro" id="IPR003856">
    <property type="entry name" value="LPS_length_determ_N"/>
</dbReference>
<reference evidence="10" key="1">
    <citation type="submission" date="2006-08" db="EMBL/GenBank/DDBJ databases">
        <title>Complete sequence of Alkalilimnicola ehrilichei MLHE-1.</title>
        <authorList>
            <person name="Copeland A."/>
            <person name="Lucas S."/>
            <person name="Lapidus A."/>
            <person name="Barry K."/>
            <person name="Detter J.C."/>
            <person name="Glavina del Rio T."/>
            <person name="Hammon N."/>
            <person name="Israni S."/>
            <person name="Dalin E."/>
            <person name="Tice H."/>
            <person name="Pitluck S."/>
            <person name="Sims D."/>
            <person name="Brettin T."/>
            <person name="Bruce D."/>
            <person name="Han C."/>
            <person name="Tapia R."/>
            <person name="Gilna P."/>
            <person name="Schmutz J."/>
            <person name="Larimer F."/>
            <person name="Land M."/>
            <person name="Hauser L."/>
            <person name="Kyrpides N."/>
            <person name="Mikhailova N."/>
            <person name="Oremland R.S."/>
            <person name="Hoeft S.E."/>
            <person name="Switzer-Blum J."/>
            <person name="Kulp T."/>
            <person name="King G."/>
            <person name="Tabita R."/>
            <person name="Witte B."/>
            <person name="Santini J.M."/>
            <person name="Basu P."/>
            <person name="Hollibaugh J.T."/>
            <person name="Xie G."/>
            <person name="Stolz J.F."/>
            <person name="Richardson P."/>
        </authorList>
    </citation>
    <scope>NUCLEOTIDE SEQUENCE [LARGE SCALE GENOMIC DNA]</scope>
    <source>
        <strain evidence="10">ATCC BAA-1101 / DSM 17681 / MLHE-1</strain>
    </source>
</reference>
<dbReference type="GO" id="GO:0004713">
    <property type="term" value="F:protein tyrosine kinase activity"/>
    <property type="evidence" value="ECO:0007669"/>
    <property type="project" value="TreeGrafter"/>
</dbReference>
<evidence type="ECO:0000313" key="10">
    <source>
        <dbReference type="Proteomes" id="UP000001962"/>
    </source>
</evidence>
<evidence type="ECO:0000259" key="8">
    <source>
        <dbReference type="Pfam" id="PF02706"/>
    </source>
</evidence>
<evidence type="ECO:0000256" key="2">
    <source>
        <dbReference type="ARBA" id="ARBA00022475"/>
    </source>
</evidence>
<dbReference type="GO" id="GO:0005886">
    <property type="term" value="C:plasma membrane"/>
    <property type="evidence" value="ECO:0007669"/>
    <property type="project" value="UniProtKB-SubCell"/>
</dbReference>
<keyword evidence="5 7" id="KW-0472">Membrane</keyword>